<dbReference type="Proteomes" id="UP000230750">
    <property type="component" value="Unassembled WGS sequence"/>
</dbReference>
<evidence type="ECO:0000313" key="3">
    <source>
        <dbReference type="EMBL" id="PIK49494.1"/>
    </source>
</evidence>
<dbReference type="Gene3D" id="1.10.150.130">
    <property type="match status" value="1"/>
</dbReference>
<dbReference type="EMBL" id="MRZV01000463">
    <property type="protein sequence ID" value="PIK49494.1"/>
    <property type="molecule type" value="Genomic_DNA"/>
</dbReference>
<dbReference type="OrthoDB" id="9049843at2759"/>
<keyword evidence="1" id="KW-0238">DNA-binding</keyword>
<dbReference type="AlphaFoldDB" id="A0A2G8KNA8"/>
<reference evidence="3 4" key="1">
    <citation type="journal article" date="2017" name="PLoS Biol.">
        <title>The sea cucumber genome provides insights into morphological evolution and visceral regeneration.</title>
        <authorList>
            <person name="Zhang X."/>
            <person name="Sun L."/>
            <person name="Yuan J."/>
            <person name="Sun Y."/>
            <person name="Gao Y."/>
            <person name="Zhang L."/>
            <person name="Li S."/>
            <person name="Dai H."/>
            <person name="Hamel J.F."/>
            <person name="Liu C."/>
            <person name="Yu Y."/>
            <person name="Liu S."/>
            <person name="Lin W."/>
            <person name="Guo K."/>
            <person name="Jin S."/>
            <person name="Xu P."/>
            <person name="Storey K.B."/>
            <person name="Huan P."/>
            <person name="Zhang T."/>
            <person name="Zhou Y."/>
            <person name="Zhang J."/>
            <person name="Lin C."/>
            <person name="Li X."/>
            <person name="Xing L."/>
            <person name="Huo D."/>
            <person name="Sun M."/>
            <person name="Wang L."/>
            <person name="Mercier A."/>
            <person name="Li F."/>
            <person name="Yang H."/>
            <person name="Xiang J."/>
        </authorList>
    </citation>
    <scope>NUCLEOTIDE SEQUENCE [LARGE SCALE GENOMIC DNA]</scope>
    <source>
        <strain evidence="3">Shaxun</strain>
        <tissue evidence="3">Muscle</tissue>
    </source>
</reference>
<dbReference type="SUPFAM" id="SSF47823">
    <property type="entry name" value="lambda integrase-like, N-terminal domain"/>
    <property type="match status" value="1"/>
</dbReference>
<sequence>MAANARRRSTIATYDSRLRRFGGWCQTRQALPTDASLTTVADFLLTLFQEGKQVSTIRNYRSAIAAIHRGFPDGSTPGNNREIAQLLRGMANKRPRVRRLAPSWGLSATLHALTRAPYEPMARASLAVLTKKTLFLIALASARRRSCLHALSTKRNHIRFENQGVRMVPDPSFIAKNQVLNFLPGDIFYPGDQDRLLDSRGQTVVSCSSSQVVLTQDGSSQRYLDVPLHSPSSALLSGLERYLVPLASGDHPPFCHRARQTKGPRYQGCRCFDSPVRRNSSRGYTQGGGLEDSNHFRRLLLIGHSTGRVSIWSLGVARSGWS</sequence>
<dbReference type="PANTHER" id="PTHR35617:SF3">
    <property type="entry name" value="CORE-BINDING (CB) DOMAIN-CONTAINING PROTEIN"/>
    <property type="match status" value="1"/>
</dbReference>
<name>A0A2G8KNA8_STIJA</name>
<accession>A0A2G8KNA8</accession>
<dbReference type="InterPro" id="IPR010998">
    <property type="entry name" value="Integrase_recombinase_N"/>
</dbReference>
<dbReference type="InterPro" id="IPR004107">
    <property type="entry name" value="Integrase_SAM-like_N"/>
</dbReference>
<organism evidence="3 4">
    <name type="scientific">Stichopus japonicus</name>
    <name type="common">Sea cucumber</name>
    <dbReference type="NCBI Taxonomy" id="307972"/>
    <lineage>
        <taxon>Eukaryota</taxon>
        <taxon>Metazoa</taxon>
        <taxon>Echinodermata</taxon>
        <taxon>Eleutherozoa</taxon>
        <taxon>Echinozoa</taxon>
        <taxon>Holothuroidea</taxon>
        <taxon>Aspidochirotacea</taxon>
        <taxon>Aspidochirotida</taxon>
        <taxon>Stichopodidae</taxon>
        <taxon>Apostichopus</taxon>
    </lineage>
</organism>
<dbReference type="STRING" id="307972.A0A2G8KNA8"/>
<proteinExistence type="predicted"/>
<feature type="domain" description="Integrase SAM-like N-terminal" evidence="2">
    <location>
        <begin position="5"/>
        <end position="69"/>
    </location>
</feature>
<evidence type="ECO:0000256" key="1">
    <source>
        <dbReference type="ARBA" id="ARBA00023125"/>
    </source>
</evidence>
<dbReference type="Pfam" id="PF02899">
    <property type="entry name" value="Phage_int_SAM_1"/>
    <property type="match status" value="1"/>
</dbReference>
<protein>
    <recommendedName>
        <fullName evidence="2">Integrase SAM-like N-terminal domain-containing protein</fullName>
    </recommendedName>
</protein>
<gene>
    <name evidence="3" type="ORF">BSL78_13642</name>
</gene>
<evidence type="ECO:0000259" key="2">
    <source>
        <dbReference type="Pfam" id="PF02899"/>
    </source>
</evidence>
<dbReference type="GO" id="GO:0015074">
    <property type="term" value="P:DNA integration"/>
    <property type="evidence" value="ECO:0007669"/>
    <property type="project" value="InterPro"/>
</dbReference>
<keyword evidence="4" id="KW-1185">Reference proteome</keyword>
<dbReference type="PANTHER" id="PTHR35617">
    <property type="entry name" value="PHAGE_INTEGRASE DOMAIN-CONTAINING PROTEIN"/>
    <property type="match status" value="1"/>
</dbReference>
<evidence type="ECO:0000313" key="4">
    <source>
        <dbReference type="Proteomes" id="UP000230750"/>
    </source>
</evidence>
<dbReference type="GO" id="GO:0003677">
    <property type="term" value="F:DNA binding"/>
    <property type="evidence" value="ECO:0007669"/>
    <property type="project" value="UniProtKB-KW"/>
</dbReference>
<comment type="caution">
    <text evidence="3">The sequence shown here is derived from an EMBL/GenBank/DDBJ whole genome shotgun (WGS) entry which is preliminary data.</text>
</comment>